<dbReference type="PRINTS" id="PR00385">
    <property type="entry name" value="P450"/>
</dbReference>
<evidence type="ECO:0000313" key="4">
    <source>
        <dbReference type="Proteomes" id="UP000631670"/>
    </source>
</evidence>
<dbReference type="InterPro" id="IPR002397">
    <property type="entry name" value="Cyt_P450_B"/>
</dbReference>
<proteinExistence type="inferred from homology"/>
<keyword evidence="2" id="KW-0349">Heme</keyword>
<dbReference type="RefSeq" id="WP_158104403.1">
    <property type="nucleotide sequence ID" value="NZ_JADBEG010000001.1"/>
</dbReference>
<dbReference type="PROSITE" id="PS00086">
    <property type="entry name" value="CYTOCHROME_P450"/>
    <property type="match status" value="1"/>
</dbReference>
<evidence type="ECO:0000313" key="3">
    <source>
        <dbReference type="EMBL" id="MBE1501735.1"/>
    </source>
</evidence>
<dbReference type="EMBL" id="JADBEG010000001">
    <property type="protein sequence ID" value="MBE1501735.1"/>
    <property type="molecule type" value="Genomic_DNA"/>
</dbReference>
<keyword evidence="2" id="KW-0560">Oxidoreductase</keyword>
<dbReference type="PANTHER" id="PTHR46696">
    <property type="entry name" value="P450, PUTATIVE (EUROFUNG)-RELATED"/>
    <property type="match status" value="1"/>
</dbReference>
<accession>A0ABR9IEX2</accession>
<comment type="caution">
    <text evidence="3">The sequence shown here is derived from an EMBL/GenBank/DDBJ whole genome shotgun (WGS) entry which is preliminary data.</text>
</comment>
<dbReference type="Pfam" id="PF00067">
    <property type="entry name" value="p450"/>
    <property type="match status" value="1"/>
</dbReference>
<organism evidence="3 4">
    <name type="scientific">Amycolatopsis lexingtonensis</name>
    <dbReference type="NCBI Taxonomy" id="218822"/>
    <lineage>
        <taxon>Bacteria</taxon>
        <taxon>Bacillati</taxon>
        <taxon>Actinomycetota</taxon>
        <taxon>Actinomycetes</taxon>
        <taxon>Pseudonocardiales</taxon>
        <taxon>Pseudonocardiaceae</taxon>
        <taxon>Amycolatopsis</taxon>
    </lineage>
</organism>
<evidence type="ECO:0000256" key="2">
    <source>
        <dbReference type="RuleBase" id="RU000461"/>
    </source>
</evidence>
<dbReference type="SUPFAM" id="SSF48264">
    <property type="entry name" value="Cytochrome P450"/>
    <property type="match status" value="1"/>
</dbReference>
<dbReference type="Gene3D" id="1.10.630.10">
    <property type="entry name" value="Cytochrome P450"/>
    <property type="match status" value="1"/>
</dbReference>
<dbReference type="PANTHER" id="PTHR46696:SF6">
    <property type="entry name" value="P450, PUTATIVE (EUROFUNG)-RELATED"/>
    <property type="match status" value="1"/>
</dbReference>
<gene>
    <name evidence="3" type="ORF">H4696_008835</name>
</gene>
<keyword evidence="2" id="KW-0408">Iron</keyword>
<protein>
    <submittedName>
        <fullName evidence="3">Cytochrome P450</fullName>
    </submittedName>
</protein>
<name>A0ABR9IEX2_9PSEU</name>
<keyword evidence="2" id="KW-0479">Metal-binding</keyword>
<dbReference type="InterPro" id="IPR036396">
    <property type="entry name" value="Cyt_P450_sf"/>
</dbReference>
<dbReference type="Proteomes" id="UP000631670">
    <property type="component" value="Unassembled WGS sequence"/>
</dbReference>
<keyword evidence="4" id="KW-1185">Reference proteome</keyword>
<dbReference type="InterPro" id="IPR017972">
    <property type="entry name" value="Cyt_P450_CS"/>
</dbReference>
<comment type="similarity">
    <text evidence="1 2">Belongs to the cytochrome P450 family.</text>
</comment>
<dbReference type="InterPro" id="IPR001128">
    <property type="entry name" value="Cyt_P450"/>
</dbReference>
<dbReference type="PRINTS" id="PR00359">
    <property type="entry name" value="BP450"/>
</dbReference>
<reference evidence="3 4" key="1">
    <citation type="submission" date="2020-10" db="EMBL/GenBank/DDBJ databases">
        <title>Sequencing the genomes of 1000 actinobacteria strains.</title>
        <authorList>
            <person name="Klenk H.-P."/>
        </authorList>
    </citation>
    <scope>NUCLEOTIDE SEQUENCE [LARGE SCALE GENOMIC DNA]</scope>
    <source>
        <strain evidence="3 4">DSM 44653</strain>
    </source>
</reference>
<sequence>MTSTLSTEDVPSARFGPGEQLAWLRRKREDGGVHVDASGAHHVFAHADVERVTKDPATFSSNPARVLPEGVPNLTEGMMLVADPPQHGKLRRLAAQAFTPRKMRDLGPRVTEIAVDLLDRAPSGGFDAVEHFTVELPATMIAELFGIPAADAGAFRSLVEQIMAIEPPDLTDEAAVRAAADNALGGPFLELMGYLLQLCARRRAEPEPGLISDLVRARLDGEQLADPEVASLAVQILQAGHLTTAAVLGHALVLLAEHPEAQAALRADRALIPGAIEEVLRCRPPSTRLQRYTTVDTEVAGHVIPAGAVVVPWMLSANHDDAVFADPDVFDIRRSPNRHLTFGHGIHFCLGAMLARVELTGALNALFDHLPMWTVDGVVEYQESHLLFGPKRVPLVVSITPNTPTDRRDLP</sequence>
<evidence type="ECO:0000256" key="1">
    <source>
        <dbReference type="ARBA" id="ARBA00010617"/>
    </source>
</evidence>
<keyword evidence="2" id="KW-0503">Monooxygenase</keyword>